<feature type="region of interest" description="Disordered" evidence="1">
    <location>
        <begin position="119"/>
        <end position="215"/>
    </location>
</feature>
<feature type="compositionally biased region" description="Low complexity" evidence="1">
    <location>
        <begin position="123"/>
        <end position="144"/>
    </location>
</feature>
<dbReference type="EMBL" id="HBIO01023106">
    <property type="protein sequence ID" value="CAE0472899.1"/>
    <property type="molecule type" value="Transcribed_RNA"/>
</dbReference>
<reference evidence="2" key="1">
    <citation type="submission" date="2021-01" db="EMBL/GenBank/DDBJ databases">
        <authorList>
            <person name="Corre E."/>
            <person name="Pelletier E."/>
            <person name="Niang G."/>
            <person name="Scheremetjew M."/>
            <person name="Finn R."/>
            <person name="Kale V."/>
            <person name="Holt S."/>
            <person name="Cochrane G."/>
            <person name="Meng A."/>
            <person name="Brown T."/>
            <person name="Cohen L."/>
        </authorList>
    </citation>
    <scope>NUCLEOTIDE SEQUENCE</scope>
    <source>
        <strain evidence="2">MM31A-1</strain>
    </source>
</reference>
<accession>A0A7S3QC50</accession>
<feature type="compositionally biased region" description="Pro residues" evidence="1">
    <location>
        <begin position="168"/>
        <end position="194"/>
    </location>
</feature>
<name>A0A7S3QC50_9STRA</name>
<proteinExistence type="predicted"/>
<evidence type="ECO:0000256" key="1">
    <source>
        <dbReference type="SAM" id="MobiDB-lite"/>
    </source>
</evidence>
<dbReference type="AlphaFoldDB" id="A0A7S3QC50"/>
<protein>
    <submittedName>
        <fullName evidence="2">Uncharacterized protein</fullName>
    </submittedName>
</protein>
<feature type="region of interest" description="Disordered" evidence="1">
    <location>
        <begin position="19"/>
        <end position="56"/>
    </location>
</feature>
<gene>
    <name evidence="2" type="ORF">CDEB00056_LOCUS17752</name>
</gene>
<feature type="compositionally biased region" description="Polar residues" evidence="1">
    <location>
        <begin position="37"/>
        <end position="56"/>
    </location>
</feature>
<feature type="compositionally biased region" description="Basic residues" evidence="1">
    <location>
        <begin position="206"/>
        <end position="215"/>
    </location>
</feature>
<evidence type="ECO:0000313" key="2">
    <source>
        <dbReference type="EMBL" id="CAE0472899.1"/>
    </source>
</evidence>
<organism evidence="2">
    <name type="scientific">Chaetoceros debilis</name>
    <dbReference type="NCBI Taxonomy" id="122233"/>
    <lineage>
        <taxon>Eukaryota</taxon>
        <taxon>Sar</taxon>
        <taxon>Stramenopiles</taxon>
        <taxon>Ochrophyta</taxon>
        <taxon>Bacillariophyta</taxon>
        <taxon>Coscinodiscophyceae</taxon>
        <taxon>Chaetocerotophycidae</taxon>
        <taxon>Chaetocerotales</taxon>
        <taxon>Chaetocerotaceae</taxon>
        <taxon>Chaetoceros</taxon>
    </lineage>
</organism>
<sequence>MTYDAILFHGKLFSYQNTTSRKREAQKRVKKGKKKTSAPTQSPTVEPSKLPSTFPSLQPTVCQDDRNWRVGGTTVYQNMSCFDVNSSPKKWCKFLDTIIDAHFIDKRITDACCECGGDEHHSVNPSSIPSSPPSLSMNPSNKPSTFPSEKPTKEKSTIPSQVPTTTPSLPPSTNPTTPPTLNPSLPPSTNPTTPPTTSRKREAQKRVKKGKKKTY</sequence>